<feature type="signal peptide" evidence="1">
    <location>
        <begin position="1"/>
        <end position="16"/>
    </location>
</feature>
<gene>
    <name evidence="2" type="ORF">FALBO_17379</name>
</gene>
<evidence type="ECO:0000256" key="1">
    <source>
        <dbReference type="SAM" id="SignalP"/>
    </source>
</evidence>
<evidence type="ECO:0000313" key="2">
    <source>
        <dbReference type="EMBL" id="KAF4438891.1"/>
    </source>
</evidence>
<protein>
    <submittedName>
        <fullName evidence="2">Uncharacterized protein</fullName>
    </submittedName>
</protein>
<dbReference type="EMBL" id="JAADYS010003963">
    <property type="protein sequence ID" value="KAF4438891.1"/>
    <property type="molecule type" value="Genomic_DNA"/>
</dbReference>
<name>A0A8H4JVU3_9HYPO</name>
<dbReference type="OrthoDB" id="2986332at2759"/>
<feature type="chain" id="PRO_5034899938" evidence="1">
    <location>
        <begin position="17"/>
        <end position="144"/>
    </location>
</feature>
<dbReference type="AlphaFoldDB" id="A0A8H4JVU3"/>
<keyword evidence="1" id="KW-0732">Signal</keyword>
<reference evidence="2 3" key="1">
    <citation type="submission" date="2020-01" db="EMBL/GenBank/DDBJ databases">
        <title>Identification and distribution of gene clusters putatively required for synthesis of sphingolipid metabolism inhibitors in phylogenetically diverse species of the filamentous fungus Fusarium.</title>
        <authorList>
            <person name="Kim H.-S."/>
            <person name="Busman M."/>
            <person name="Brown D.W."/>
            <person name="Divon H."/>
            <person name="Uhlig S."/>
            <person name="Proctor R.H."/>
        </authorList>
    </citation>
    <scope>NUCLEOTIDE SEQUENCE [LARGE SCALE GENOMIC DNA]</scope>
    <source>
        <strain evidence="2 3">NRRL 20459</strain>
    </source>
</reference>
<evidence type="ECO:0000313" key="3">
    <source>
        <dbReference type="Proteomes" id="UP000554235"/>
    </source>
</evidence>
<dbReference type="Proteomes" id="UP000554235">
    <property type="component" value="Unassembled WGS sequence"/>
</dbReference>
<sequence>MHFLTAIIIAACSVAAAPGAAPEVVGMSRRSNVLEARNACGVDGVVNGQCGEVWDFNDCTGHIVHHIKPDCTQTCIKVTDTGIASVRAMGDGTYGTTCYLYDDENCTSEIGKTGNAITSTDKKCASAPEGKTIKSWKCTFKCHT</sequence>
<keyword evidence="3" id="KW-1185">Reference proteome</keyword>
<accession>A0A8H4JVU3</accession>
<proteinExistence type="predicted"/>
<comment type="caution">
    <text evidence="2">The sequence shown here is derived from an EMBL/GenBank/DDBJ whole genome shotgun (WGS) entry which is preliminary data.</text>
</comment>
<organism evidence="2 3">
    <name type="scientific">Fusarium albosuccineum</name>
    <dbReference type="NCBI Taxonomy" id="1237068"/>
    <lineage>
        <taxon>Eukaryota</taxon>
        <taxon>Fungi</taxon>
        <taxon>Dikarya</taxon>
        <taxon>Ascomycota</taxon>
        <taxon>Pezizomycotina</taxon>
        <taxon>Sordariomycetes</taxon>
        <taxon>Hypocreomycetidae</taxon>
        <taxon>Hypocreales</taxon>
        <taxon>Nectriaceae</taxon>
        <taxon>Fusarium</taxon>
        <taxon>Fusarium decemcellulare species complex</taxon>
    </lineage>
</organism>